<dbReference type="Pfam" id="PF11208">
    <property type="entry name" value="DUF2992"/>
    <property type="match status" value="1"/>
</dbReference>
<dbReference type="Proteomes" id="UP000276301">
    <property type="component" value="Unassembled WGS sequence"/>
</dbReference>
<protein>
    <submittedName>
        <fullName evidence="2">DUF2992 family protein</fullName>
    </submittedName>
</protein>
<feature type="compositionally biased region" description="Basic and acidic residues" evidence="1">
    <location>
        <begin position="100"/>
        <end position="122"/>
    </location>
</feature>
<evidence type="ECO:0000313" key="3">
    <source>
        <dbReference type="Proteomes" id="UP000276301"/>
    </source>
</evidence>
<comment type="caution">
    <text evidence="2">The sequence shown here is derived from an EMBL/GenBank/DDBJ whole genome shotgun (WGS) entry which is preliminary data.</text>
</comment>
<feature type="region of interest" description="Disordered" evidence="1">
    <location>
        <begin position="86"/>
        <end position="138"/>
    </location>
</feature>
<dbReference type="AlphaFoldDB" id="A0A498CUN3"/>
<organism evidence="2 3">
    <name type="scientific">Anaerotruncus massiliensis</name>
    <name type="common">ex Liu et al. 2021</name>
    <dbReference type="NCBI Taxonomy" id="2321404"/>
    <lineage>
        <taxon>Bacteria</taxon>
        <taxon>Bacillati</taxon>
        <taxon>Bacillota</taxon>
        <taxon>Clostridia</taxon>
        <taxon>Eubacteriales</taxon>
        <taxon>Oscillospiraceae</taxon>
        <taxon>Anaerotruncus</taxon>
    </lineage>
</organism>
<dbReference type="EMBL" id="RCHT01000013">
    <property type="protein sequence ID" value="RLL10677.1"/>
    <property type="molecule type" value="Genomic_DNA"/>
</dbReference>
<feature type="compositionally biased region" description="Basic residues" evidence="1">
    <location>
        <begin position="128"/>
        <end position="138"/>
    </location>
</feature>
<evidence type="ECO:0000256" key="1">
    <source>
        <dbReference type="SAM" id="MobiDB-lite"/>
    </source>
</evidence>
<reference evidence="2 3" key="1">
    <citation type="submission" date="2018-10" db="EMBL/GenBank/DDBJ databases">
        <title>Anaerotruncus faecis sp. nov., isolated from human feces.</title>
        <authorList>
            <person name="Wang Y.-J."/>
        </authorList>
    </citation>
    <scope>NUCLEOTIDE SEQUENCE [LARGE SCALE GENOMIC DNA]</scope>
    <source>
        <strain evidence="2 3">22A2-44</strain>
    </source>
</reference>
<accession>A0A498CUN3</accession>
<name>A0A498CUN3_9FIRM</name>
<evidence type="ECO:0000313" key="2">
    <source>
        <dbReference type="EMBL" id="RLL10677.1"/>
    </source>
</evidence>
<gene>
    <name evidence="2" type="ORF">D4A47_08530</name>
</gene>
<dbReference type="PIRSF" id="PIRSF021328">
    <property type="entry name" value="UCP021328"/>
    <property type="match status" value="1"/>
</dbReference>
<proteinExistence type="predicted"/>
<dbReference type="InterPro" id="IPR016787">
    <property type="entry name" value="UCP021328"/>
</dbReference>
<dbReference type="RefSeq" id="WP_121586965.1">
    <property type="nucleotide sequence ID" value="NZ_RCHT01000013.1"/>
</dbReference>
<keyword evidence="3" id="KW-1185">Reference proteome</keyword>
<feature type="compositionally biased region" description="Polar residues" evidence="1">
    <location>
        <begin position="88"/>
        <end position="97"/>
    </location>
</feature>
<sequence length="138" mass="16038">MDIRGRTTVYFEDPFWVAVCEVSEDGKLRAARVVFGAEPKDYEVYGYFLDHWRRLRFSPPVPDGESAARQINPKRMQREIARGLARTGTGTKAQQAVSLMREEAARERKVNAKARAEEEKAQRYALRQQKKKEKHRGR</sequence>